<dbReference type="GO" id="GO:0004125">
    <property type="term" value="F:L-seryl-tRNA(Sec) selenium transferase activity"/>
    <property type="evidence" value="ECO:0007669"/>
    <property type="project" value="TreeGrafter"/>
</dbReference>
<evidence type="ECO:0000313" key="5">
    <source>
        <dbReference type="EMBL" id="QUL99199.1"/>
    </source>
</evidence>
<organism evidence="5">
    <name type="scientific">Candidatus Fermentithermobacillus carboniphilus</name>
    <dbReference type="NCBI Taxonomy" id="3085328"/>
    <lineage>
        <taxon>Bacteria</taxon>
        <taxon>Bacillati</taxon>
        <taxon>Bacillota</taxon>
        <taxon>Candidatus Fermentithermobacillia</taxon>
        <taxon>Candidatus Fermentithermobacillales</taxon>
        <taxon>Candidatus Fermentithermobacillaceae</taxon>
        <taxon>Candidatus Fermentithermobacillus</taxon>
    </lineage>
</organism>
<comment type="similarity">
    <text evidence="3">Belongs to the SelA family.</text>
</comment>
<dbReference type="InterPro" id="IPR015424">
    <property type="entry name" value="PyrdxlP-dep_Trfase"/>
</dbReference>
<accession>A0AAT9LDS9</accession>
<evidence type="ECO:0000256" key="3">
    <source>
        <dbReference type="ARBA" id="ARBA00044507"/>
    </source>
</evidence>
<reference evidence="5" key="2">
    <citation type="journal article" date="2023" name="Biology">
        <title>Prokaryotic Life Associated with Coal-Fire Gas Vents Revealed by Metagenomics.</title>
        <authorList>
            <person name="Kadnikov V.V."/>
            <person name="Mardanov A.V."/>
            <person name="Beletsky A.V."/>
            <person name="Karnachuk O.V."/>
            <person name="Ravin N.V."/>
        </authorList>
    </citation>
    <scope>NUCLEOTIDE SEQUENCE</scope>
    <source>
        <strain evidence="5">Bu02</strain>
    </source>
</reference>
<dbReference type="InterPro" id="IPR018319">
    <property type="entry name" value="SelA-like"/>
</dbReference>
<comment type="cofactor">
    <cofactor evidence="1 4">
        <name>pyridoxal 5'-phosphate</name>
        <dbReference type="ChEBI" id="CHEBI:597326"/>
    </cofactor>
</comment>
<name>A0AAT9LDS9_9FIRM</name>
<dbReference type="InterPro" id="IPR015421">
    <property type="entry name" value="PyrdxlP-dep_Trfase_major"/>
</dbReference>
<evidence type="ECO:0000256" key="1">
    <source>
        <dbReference type="ARBA" id="ARBA00001933"/>
    </source>
</evidence>
<feature type="modified residue" description="N6-(pyridoxal phosphate)lysine" evidence="4">
    <location>
        <position position="211"/>
    </location>
</feature>
<sequence>MSWRDGLELTRVINASGKMTHLGGTAVTADVAGSMAEAAQDYFDMEELIVESGKKIAALVGAEAACPTVGAAAGIALSVASCMTGTEEALIKKLPVTEGLRNRVIIQKGHAVDFGAPVTQMIRIPGGIPVEVGCANMVTRADVEEAIDEDTAALIYVKSHHCVQKGMLSVEEYVEIAHAHGLPVIVDAAAEEDLHKYIDLGADLVVYSGAKAVGGPTSGFVCGKKGLIDGVRLQYRGIGRSMKVGKEAIAGLLCALEKYVAGNVDALSEREAVVETIMRGISGIRGIKVSKKYDEAGRPIPRVWMEFTEDARISAREFVSQLRQGSVAIFTRDHYLNLNCVAIDPRPLRPQDSEIIIKRIRELLEG</sequence>
<dbReference type="SUPFAM" id="SSF53383">
    <property type="entry name" value="PLP-dependent transferases"/>
    <property type="match status" value="1"/>
</dbReference>
<dbReference type="InterPro" id="IPR006337">
    <property type="entry name" value="DgaE-like"/>
</dbReference>
<dbReference type="AlphaFoldDB" id="A0AAT9LDS9"/>
<dbReference type="KEGG" id="fcz:IMF26_03845"/>
<dbReference type="Pfam" id="PF03841">
    <property type="entry name" value="SelA"/>
    <property type="match status" value="1"/>
</dbReference>
<evidence type="ECO:0000256" key="4">
    <source>
        <dbReference type="PIRSR" id="PIRSR618319-50"/>
    </source>
</evidence>
<proteinExistence type="inferred from homology"/>
<evidence type="ECO:0000256" key="2">
    <source>
        <dbReference type="ARBA" id="ARBA00022898"/>
    </source>
</evidence>
<dbReference type="PANTHER" id="PTHR32328:SF0">
    <property type="entry name" value="L-SERYL-TRNA(SEC) SELENIUM TRANSFERASE"/>
    <property type="match status" value="1"/>
</dbReference>
<protein>
    <submittedName>
        <fullName evidence="5">DgaE family pyridoxal phosphate-dependent ammonia lyase</fullName>
    </submittedName>
</protein>
<dbReference type="GO" id="GO:0016829">
    <property type="term" value="F:lyase activity"/>
    <property type="evidence" value="ECO:0007669"/>
    <property type="project" value="UniProtKB-KW"/>
</dbReference>
<keyword evidence="5" id="KW-0456">Lyase</keyword>
<keyword evidence="2 4" id="KW-0663">Pyridoxal phosphate</keyword>
<dbReference type="NCBIfam" id="TIGR01437">
    <property type="entry name" value="selA_rel"/>
    <property type="match status" value="1"/>
</dbReference>
<dbReference type="PANTHER" id="PTHR32328">
    <property type="entry name" value="L-SERYL-TRNA(SEC) SELENIUM TRANSFERASE"/>
    <property type="match status" value="1"/>
</dbReference>
<gene>
    <name evidence="5" type="ORF">IMF26_03845</name>
</gene>
<reference evidence="5" key="1">
    <citation type="submission" date="2020-10" db="EMBL/GenBank/DDBJ databases">
        <authorList>
            <person name="Kadnikov V."/>
            <person name="Beletsky A.V."/>
            <person name="Mardanov A.V."/>
            <person name="Karnachuk O.V."/>
            <person name="Ravin N.V."/>
        </authorList>
    </citation>
    <scope>NUCLEOTIDE SEQUENCE</scope>
    <source>
        <strain evidence="5">Bu02</strain>
    </source>
</reference>
<dbReference type="Gene3D" id="3.40.640.10">
    <property type="entry name" value="Type I PLP-dependent aspartate aminotransferase-like (Major domain)"/>
    <property type="match status" value="1"/>
</dbReference>
<dbReference type="EMBL" id="CP062796">
    <property type="protein sequence ID" value="QUL99199.1"/>
    <property type="molecule type" value="Genomic_DNA"/>
</dbReference>
<dbReference type="FunFam" id="3.40.640.10:FF:000056">
    <property type="entry name" value="SelA-like pyridoxal phosphate-dependent enzyme"/>
    <property type="match status" value="1"/>
</dbReference>